<dbReference type="Proteomes" id="UP001165190">
    <property type="component" value="Unassembled WGS sequence"/>
</dbReference>
<proteinExistence type="predicted"/>
<dbReference type="OrthoDB" id="992833at2759"/>
<evidence type="ECO:0000256" key="1">
    <source>
        <dbReference type="SAM" id="MobiDB-lite"/>
    </source>
</evidence>
<keyword evidence="3" id="KW-1185">Reference proteome</keyword>
<dbReference type="PANTHER" id="PTHR34569">
    <property type="entry name" value="EXPRESSED PROTEIN"/>
    <property type="match status" value="1"/>
</dbReference>
<reference evidence="2" key="1">
    <citation type="submission" date="2023-05" db="EMBL/GenBank/DDBJ databases">
        <title>Genome and transcriptome analyses reveal genes involved in the formation of fine ridges on petal epidermal cells in Hibiscus trionum.</title>
        <authorList>
            <person name="Koshimizu S."/>
            <person name="Masuda S."/>
            <person name="Ishii T."/>
            <person name="Shirasu K."/>
            <person name="Hoshino A."/>
            <person name="Arita M."/>
        </authorList>
    </citation>
    <scope>NUCLEOTIDE SEQUENCE</scope>
    <source>
        <strain evidence="2">Hamamatsu line</strain>
    </source>
</reference>
<gene>
    <name evidence="2" type="ORF">HRI_000966100</name>
</gene>
<protein>
    <submittedName>
        <fullName evidence="2">Uncharacterized protein</fullName>
    </submittedName>
</protein>
<organism evidence="2 3">
    <name type="scientific">Hibiscus trionum</name>
    <name type="common">Flower of an hour</name>
    <dbReference type="NCBI Taxonomy" id="183268"/>
    <lineage>
        <taxon>Eukaryota</taxon>
        <taxon>Viridiplantae</taxon>
        <taxon>Streptophyta</taxon>
        <taxon>Embryophyta</taxon>
        <taxon>Tracheophyta</taxon>
        <taxon>Spermatophyta</taxon>
        <taxon>Magnoliopsida</taxon>
        <taxon>eudicotyledons</taxon>
        <taxon>Gunneridae</taxon>
        <taxon>Pentapetalae</taxon>
        <taxon>rosids</taxon>
        <taxon>malvids</taxon>
        <taxon>Malvales</taxon>
        <taxon>Malvaceae</taxon>
        <taxon>Malvoideae</taxon>
        <taxon>Hibiscus</taxon>
    </lineage>
</organism>
<dbReference type="EMBL" id="BSYR01000010">
    <property type="protein sequence ID" value="GMI72968.1"/>
    <property type="molecule type" value="Genomic_DNA"/>
</dbReference>
<feature type="region of interest" description="Disordered" evidence="1">
    <location>
        <begin position="1"/>
        <end position="30"/>
    </location>
</feature>
<evidence type="ECO:0000313" key="3">
    <source>
        <dbReference type="Proteomes" id="UP001165190"/>
    </source>
</evidence>
<feature type="compositionally biased region" description="Polar residues" evidence="1">
    <location>
        <begin position="14"/>
        <end position="24"/>
    </location>
</feature>
<evidence type="ECO:0000313" key="2">
    <source>
        <dbReference type="EMBL" id="GMI72968.1"/>
    </source>
</evidence>
<accession>A0A9W7H9Q1</accession>
<comment type="caution">
    <text evidence="2">The sequence shown here is derived from an EMBL/GenBank/DDBJ whole genome shotgun (WGS) entry which is preliminary data.</text>
</comment>
<dbReference type="PANTHER" id="PTHR34569:SF17">
    <property type="entry name" value="UBIQUITIN-PROTEIN LIGASE ARKADIA-A, PUTATIVE-RELATED"/>
    <property type="match status" value="1"/>
</dbReference>
<dbReference type="AlphaFoldDB" id="A0A9W7H9Q1"/>
<name>A0A9W7H9Q1_HIBTR</name>
<sequence>MDNTDLHTPETLPLLQSATDSSPNIADPETDEYEHSYTSLKDLIIRSSSFSIFPRHSSMNPDDFDPSKILIRNRLVKSAASAYLQSAAILINRDQGWFLNLWGKVRNNVGTSCSCCNVYIREPLKACFRPIYRFFAYTLGGAWGRIFGC</sequence>